<reference evidence="3 4" key="1">
    <citation type="journal article" date="2010" name="Science">
        <title>Genome expansion and gene loss in powdery mildew fungi reveal tradeoffs in extreme parasitism.</title>
        <authorList>
            <person name="Spanu P.D."/>
            <person name="Abbott J.C."/>
            <person name="Amselem J."/>
            <person name="Burgis T.A."/>
            <person name="Soanes D.M."/>
            <person name="Stueber K."/>
            <person name="Ver Loren van Themaat E."/>
            <person name="Brown J.K.M."/>
            <person name="Butcher S.A."/>
            <person name="Gurr S.J."/>
            <person name="Lebrun M.-H."/>
            <person name="Ridout C.J."/>
            <person name="Schulze-Lefert P."/>
            <person name="Talbot N.J."/>
            <person name="Ahmadinejad N."/>
            <person name="Ametz C."/>
            <person name="Barton G.R."/>
            <person name="Benjdia M."/>
            <person name="Bidzinski P."/>
            <person name="Bindschedler L.V."/>
            <person name="Both M."/>
            <person name="Brewer M.T."/>
            <person name="Cadle-Davidson L."/>
            <person name="Cadle-Davidson M.M."/>
            <person name="Collemare J."/>
            <person name="Cramer R."/>
            <person name="Frenkel O."/>
            <person name="Godfrey D."/>
            <person name="Harriman J."/>
            <person name="Hoede C."/>
            <person name="King B.C."/>
            <person name="Klages S."/>
            <person name="Kleemann J."/>
            <person name="Knoll D."/>
            <person name="Koti P.S."/>
            <person name="Kreplak J."/>
            <person name="Lopez-Ruiz F.J."/>
            <person name="Lu X."/>
            <person name="Maekawa T."/>
            <person name="Mahanil S."/>
            <person name="Micali C."/>
            <person name="Milgroom M.G."/>
            <person name="Montana G."/>
            <person name="Noir S."/>
            <person name="O'Connell R.J."/>
            <person name="Oberhaensli S."/>
            <person name="Parlange F."/>
            <person name="Pedersen C."/>
            <person name="Quesneville H."/>
            <person name="Reinhardt R."/>
            <person name="Rott M."/>
            <person name="Sacristan S."/>
            <person name="Schmidt S.M."/>
            <person name="Schoen M."/>
            <person name="Skamnioti P."/>
            <person name="Sommer H."/>
            <person name="Stephens A."/>
            <person name="Takahara H."/>
            <person name="Thordal-Christensen H."/>
            <person name="Vigouroux M."/>
            <person name="Wessling R."/>
            <person name="Wicker T."/>
            <person name="Panstruga R."/>
        </authorList>
    </citation>
    <scope>NUCLEOTIDE SEQUENCE [LARGE SCALE GENOMIC DNA]</scope>
    <source>
        <strain evidence="3">DH14</strain>
    </source>
</reference>
<dbReference type="eggNOG" id="ENOG502S4WA">
    <property type="taxonomic scope" value="Eukaryota"/>
</dbReference>
<dbReference type="Gene3D" id="2.130.10.10">
    <property type="entry name" value="YVTN repeat-like/Quinoprotein amine dehydrogenase"/>
    <property type="match status" value="1"/>
</dbReference>
<dbReference type="Proteomes" id="UP000015441">
    <property type="component" value="Unassembled WGS sequence"/>
</dbReference>
<dbReference type="InterPro" id="IPR052254">
    <property type="entry name" value="CUL4-DDB1_E3_ligase_receptor"/>
</dbReference>
<evidence type="ECO:0000256" key="1">
    <source>
        <dbReference type="ARBA" id="ARBA00022574"/>
    </source>
</evidence>
<dbReference type="EMBL" id="CAUH01004792">
    <property type="protein sequence ID" value="CCU80871.1"/>
    <property type="molecule type" value="Genomic_DNA"/>
</dbReference>
<keyword evidence="1" id="KW-0853">WD repeat</keyword>
<dbReference type="InterPro" id="IPR036322">
    <property type="entry name" value="WD40_repeat_dom_sf"/>
</dbReference>
<dbReference type="STRING" id="546991.N1JKT1"/>
<sequence length="518" mass="56733">MNPGPIPGYFYGTYIKKGLWGAITDSPIDTEKKKYFKILTASQGLNSAYSQDSLKMRKVLEIRKEQESISRKDSRSRIKPSTILRSTLPGGLLSREYGFTPIDTPRVLAAGLQPHGVFNMKKGRVESISEGCSLFDVVPCSGTNTLSNVVAVNLGNEVSTYLMSSRNIPPTCGRDGQDFAGPDASLEIEGSKAVYFLQLTSIPTSISINQHKERFISTSIGSNCSNLNVFFTDFSEKSNNRSLCEENIILGETLDRPIDFFCSVSAPSNSNLFFAVGTSRGVFSIGPKSSRNYPARYYLFNATTKVSKVCDQKDVFAVEFLKECPDLLLSGGRPGKLFLTDFRDGSTRYLMKHPSSITHIKSVDSNHIVIAGLESSLCQYDLRFLKITEVSATSDLDQALVANSSTSIGSPKKHSTISTQPIVTYHGYHNDATTGLGFDLDLDSRIIAAAQEVHEGHKPVQLFSLRDGSALHSPCENLVPDSKKSCGNLVRSIRFVQEANISTKSLFIGSGGIVQRYQ</sequence>
<protein>
    <submittedName>
        <fullName evidence="3">Uncharacterized protein</fullName>
    </submittedName>
</protein>
<evidence type="ECO:0000256" key="2">
    <source>
        <dbReference type="ARBA" id="ARBA00022737"/>
    </source>
</evidence>
<dbReference type="SUPFAM" id="SSF50978">
    <property type="entry name" value="WD40 repeat-like"/>
    <property type="match status" value="1"/>
</dbReference>
<keyword evidence="4" id="KW-1185">Reference proteome</keyword>
<keyword evidence="2" id="KW-0677">Repeat</keyword>
<dbReference type="AlphaFoldDB" id="N1JKT1"/>
<comment type="caution">
    <text evidence="3">The sequence shown here is derived from an EMBL/GenBank/DDBJ whole genome shotgun (WGS) entry which is preliminary data.</text>
</comment>
<dbReference type="PANTHER" id="PTHR44472">
    <property type="entry name" value="DDB1- AND CUL4-ASSOCIATED FACTOR 4-RELATED"/>
    <property type="match status" value="1"/>
</dbReference>
<proteinExistence type="predicted"/>
<accession>N1JKT1</accession>
<dbReference type="OrthoDB" id="128867at2759"/>
<name>N1JKT1_BLUG1</name>
<organism evidence="3 4">
    <name type="scientific">Blumeria graminis f. sp. hordei (strain DH14)</name>
    <name type="common">Barley powdery mildew</name>
    <name type="synonym">Oidium monilioides f. sp. hordei</name>
    <dbReference type="NCBI Taxonomy" id="546991"/>
    <lineage>
        <taxon>Eukaryota</taxon>
        <taxon>Fungi</taxon>
        <taxon>Dikarya</taxon>
        <taxon>Ascomycota</taxon>
        <taxon>Pezizomycotina</taxon>
        <taxon>Leotiomycetes</taxon>
        <taxon>Erysiphales</taxon>
        <taxon>Erysiphaceae</taxon>
        <taxon>Blumeria</taxon>
        <taxon>Blumeria hordei</taxon>
    </lineage>
</organism>
<dbReference type="InterPro" id="IPR015943">
    <property type="entry name" value="WD40/YVTN_repeat-like_dom_sf"/>
</dbReference>
<evidence type="ECO:0000313" key="3">
    <source>
        <dbReference type="EMBL" id="CCU80871.1"/>
    </source>
</evidence>
<dbReference type="PANTHER" id="PTHR44472:SF1">
    <property type="entry name" value="DDB1 AND CUL4 ASSOCIATED FACTOR 4"/>
    <property type="match status" value="1"/>
</dbReference>
<evidence type="ECO:0000313" key="4">
    <source>
        <dbReference type="Proteomes" id="UP000015441"/>
    </source>
</evidence>
<dbReference type="GO" id="GO:0080008">
    <property type="term" value="C:Cul4-RING E3 ubiquitin ligase complex"/>
    <property type="evidence" value="ECO:0007669"/>
    <property type="project" value="TreeGrafter"/>
</dbReference>
<dbReference type="HOGENOM" id="CLU_030123_0_0_1"/>
<gene>
    <name evidence="3" type="ORF">BGHDH14_bghG004792000001001</name>
</gene>
<dbReference type="InParanoid" id="N1JKT1"/>